<dbReference type="EMBL" id="ML119054">
    <property type="protein sequence ID" value="ROT38889.1"/>
    <property type="molecule type" value="Genomic_DNA"/>
</dbReference>
<reference evidence="2 3" key="1">
    <citation type="journal article" date="2018" name="Mol. Ecol.">
        <title>The obligate alkalophilic soda-lake fungus Sodiomyces alkalinus has shifted to a protein diet.</title>
        <authorList>
            <person name="Grum-Grzhimaylo A.A."/>
            <person name="Falkoski D.L."/>
            <person name="van den Heuvel J."/>
            <person name="Valero-Jimenez C.A."/>
            <person name="Min B."/>
            <person name="Choi I.G."/>
            <person name="Lipzen A."/>
            <person name="Daum C.G."/>
            <person name="Aanen D.K."/>
            <person name="Tsang A."/>
            <person name="Henrissat B."/>
            <person name="Bilanenko E.N."/>
            <person name="de Vries R.P."/>
            <person name="van Kan J.A.L."/>
            <person name="Grigoriev I.V."/>
            <person name="Debets A.J.M."/>
        </authorList>
    </citation>
    <scope>NUCLEOTIDE SEQUENCE [LARGE SCALE GENOMIC DNA]</scope>
    <source>
        <strain evidence="2 3">F11</strain>
    </source>
</reference>
<gene>
    <name evidence="2" type="ORF">SODALDRAFT_147509</name>
</gene>
<name>A0A3N2PWI2_SODAK</name>
<feature type="region of interest" description="Disordered" evidence="1">
    <location>
        <begin position="1"/>
        <end position="20"/>
    </location>
</feature>
<evidence type="ECO:0000313" key="2">
    <source>
        <dbReference type="EMBL" id="ROT38889.1"/>
    </source>
</evidence>
<evidence type="ECO:0000313" key="3">
    <source>
        <dbReference type="Proteomes" id="UP000272025"/>
    </source>
</evidence>
<dbReference type="RefSeq" id="XP_028466695.1">
    <property type="nucleotide sequence ID" value="XM_028606828.1"/>
</dbReference>
<dbReference type="GeneID" id="39575306"/>
<keyword evidence="3" id="KW-1185">Reference proteome</keyword>
<organism evidence="2 3">
    <name type="scientific">Sodiomyces alkalinus (strain CBS 110278 / VKM F-3762 / F11)</name>
    <name type="common">Alkaliphilic filamentous fungus</name>
    <dbReference type="NCBI Taxonomy" id="1314773"/>
    <lineage>
        <taxon>Eukaryota</taxon>
        <taxon>Fungi</taxon>
        <taxon>Dikarya</taxon>
        <taxon>Ascomycota</taxon>
        <taxon>Pezizomycotina</taxon>
        <taxon>Sordariomycetes</taxon>
        <taxon>Hypocreomycetidae</taxon>
        <taxon>Glomerellales</taxon>
        <taxon>Plectosphaerellaceae</taxon>
        <taxon>Sodiomyces</taxon>
    </lineage>
</organism>
<dbReference type="AlphaFoldDB" id="A0A3N2PWI2"/>
<dbReference type="Proteomes" id="UP000272025">
    <property type="component" value="Unassembled WGS sequence"/>
</dbReference>
<accession>A0A3N2PWI2</accession>
<evidence type="ECO:0000256" key="1">
    <source>
        <dbReference type="SAM" id="MobiDB-lite"/>
    </source>
</evidence>
<proteinExistence type="predicted"/>
<sequence length="178" mass="19982">MAVSVDTIVGSPEQGGLARRPDGTLRSAVFVSDYTLAAIFADSRMHTIRPSQVLRLSKDGKDRRRKKRERQRRGFTTRDIFGKFSTCGQIKRVFSAHRQAPGRVNSCSDFYLPLLPLLRDYDLITCSTMEDCASFVDIRHSAHASTKESLSRIIHQPVLLLCRPALLWDVGSYPPGNC</sequence>
<protein>
    <submittedName>
        <fullName evidence="2">Uncharacterized protein</fullName>
    </submittedName>
</protein>